<sequence length="288" mass="32375">HDFFIHSWDSQGRKLTIPNAADAQVPVLQFPEPGEGLRRRKREWVIPPLSFPENRRGTYPLKVFEVHTVSDGVGQAEDPMEIIVNVIDQNDNKPYFTGENFFFISSTPGTEVVRVEAKDDDEPDNLNSDLRYHILNQDPPLPTDNMFEINPVTGSIRVTGRGLDREKYPQYTLTVQAADMAGEGLTGQTKVILTVTDSNDNAPVFTQSLYTAIVDENKKDVEVVRMIVTDEDEPQTPAWNAKFKIVSGDPDGLFTVKTGTNKQEGILSTAKVGRNQEFLHNIGRYFHL</sequence>
<evidence type="ECO:0000313" key="12">
    <source>
        <dbReference type="Proteomes" id="UP000005207"/>
    </source>
</evidence>
<evidence type="ECO:0000256" key="1">
    <source>
        <dbReference type="ARBA" id="ARBA00004236"/>
    </source>
</evidence>
<dbReference type="SMART" id="SM00112">
    <property type="entry name" value="CA"/>
    <property type="match status" value="1"/>
</dbReference>
<dbReference type="GO" id="GO:0000902">
    <property type="term" value="P:cell morphogenesis"/>
    <property type="evidence" value="ECO:0007669"/>
    <property type="project" value="TreeGrafter"/>
</dbReference>
<comment type="subcellular location">
    <subcellularLocation>
        <location evidence="1">Cell membrane</location>
    </subcellularLocation>
</comment>
<dbReference type="OMA" id="NCPENEW"/>
<evidence type="ECO:0000256" key="3">
    <source>
        <dbReference type="ARBA" id="ARBA00022723"/>
    </source>
</evidence>
<keyword evidence="4" id="KW-0677">Repeat</keyword>
<protein>
    <recommendedName>
        <fullName evidence="10">Cadherin domain-containing protein</fullName>
    </recommendedName>
</protein>
<dbReference type="InterPro" id="IPR020894">
    <property type="entry name" value="Cadherin_CS"/>
</dbReference>
<evidence type="ECO:0000256" key="8">
    <source>
        <dbReference type="ARBA" id="ARBA00023180"/>
    </source>
</evidence>
<dbReference type="PANTHER" id="PTHR24027">
    <property type="entry name" value="CADHERIN-23"/>
    <property type="match status" value="1"/>
</dbReference>
<dbReference type="PRINTS" id="PR00205">
    <property type="entry name" value="CADHERIN"/>
</dbReference>
<evidence type="ECO:0000256" key="5">
    <source>
        <dbReference type="ARBA" id="ARBA00022837"/>
    </source>
</evidence>
<dbReference type="HOGENOM" id="CLU_005284_5_2_1"/>
<dbReference type="GO" id="GO:0007043">
    <property type="term" value="P:cell-cell junction assembly"/>
    <property type="evidence" value="ECO:0007669"/>
    <property type="project" value="TreeGrafter"/>
</dbReference>
<proteinExistence type="predicted"/>
<dbReference type="PANTHER" id="PTHR24027:SF319">
    <property type="entry name" value="CADHERIN-1"/>
    <property type="match status" value="1"/>
</dbReference>
<dbReference type="PROSITE" id="PS50268">
    <property type="entry name" value="CADHERIN_2"/>
    <property type="match status" value="2"/>
</dbReference>
<name>I3J9X3_ORENI</name>
<evidence type="ECO:0000256" key="4">
    <source>
        <dbReference type="ARBA" id="ARBA00022737"/>
    </source>
</evidence>
<keyword evidence="2" id="KW-1003">Cell membrane</keyword>
<keyword evidence="5 9" id="KW-0106">Calcium</keyword>
<dbReference type="PROSITE" id="PS00232">
    <property type="entry name" value="CADHERIN_1"/>
    <property type="match status" value="1"/>
</dbReference>
<organism evidence="11 12">
    <name type="scientific">Oreochromis niloticus</name>
    <name type="common">Nile tilapia</name>
    <name type="synonym">Tilapia nilotica</name>
    <dbReference type="NCBI Taxonomy" id="8128"/>
    <lineage>
        <taxon>Eukaryota</taxon>
        <taxon>Metazoa</taxon>
        <taxon>Chordata</taxon>
        <taxon>Craniata</taxon>
        <taxon>Vertebrata</taxon>
        <taxon>Euteleostomi</taxon>
        <taxon>Actinopterygii</taxon>
        <taxon>Neopterygii</taxon>
        <taxon>Teleostei</taxon>
        <taxon>Neoteleostei</taxon>
        <taxon>Acanthomorphata</taxon>
        <taxon>Ovalentaria</taxon>
        <taxon>Cichlomorphae</taxon>
        <taxon>Cichliformes</taxon>
        <taxon>Cichlidae</taxon>
        <taxon>African cichlids</taxon>
        <taxon>Pseudocrenilabrinae</taxon>
        <taxon>Oreochromini</taxon>
        <taxon>Oreochromis</taxon>
    </lineage>
</organism>
<keyword evidence="7" id="KW-0472">Membrane</keyword>
<dbReference type="InParanoid" id="I3J9X3"/>
<dbReference type="GO" id="GO:0016342">
    <property type="term" value="C:catenin complex"/>
    <property type="evidence" value="ECO:0007669"/>
    <property type="project" value="TreeGrafter"/>
</dbReference>
<dbReference type="CDD" id="cd11304">
    <property type="entry name" value="Cadherin_repeat"/>
    <property type="match status" value="1"/>
</dbReference>
<feature type="domain" description="Cadherin" evidence="10">
    <location>
        <begin position="206"/>
        <end position="271"/>
    </location>
</feature>
<dbReference type="GeneTree" id="ENSGT00940000154848"/>
<evidence type="ECO:0000256" key="6">
    <source>
        <dbReference type="ARBA" id="ARBA00022889"/>
    </source>
</evidence>
<evidence type="ECO:0000256" key="7">
    <source>
        <dbReference type="ARBA" id="ARBA00023136"/>
    </source>
</evidence>
<dbReference type="GO" id="GO:0005509">
    <property type="term" value="F:calcium ion binding"/>
    <property type="evidence" value="ECO:0007669"/>
    <property type="project" value="UniProtKB-UniRule"/>
</dbReference>
<dbReference type="GO" id="GO:0034332">
    <property type="term" value="P:adherens junction organization"/>
    <property type="evidence" value="ECO:0007669"/>
    <property type="project" value="TreeGrafter"/>
</dbReference>
<evidence type="ECO:0000256" key="2">
    <source>
        <dbReference type="ARBA" id="ARBA00022475"/>
    </source>
</evidence>
<dbReference type="AlphaFoldDB" id="I3J9X3"/>
<reference evidence="12" key="1">
    <citation type="submission" date="2012-01" db="EMBL/GenBank/DDBJ databases">
        <title>The Genome Sequence of Oreochromis niloticus (Nile Tilapia).</title>
        <authorList>
            <consortium name="Broad Institute Genome Assembly Team"/>
            <consortium name="Broad Institute Sequencing Platform"/>
            <person name="Di Palma F."/>
            <person name="Johnson J."/>
            <person name="Lander E.S."/>
            <person name="Lindblad-Toh K."/>
        </authorList>
    </citation>
    <scope>NUCLEOTIDE SEQUENCE [LARGE SCALE GENOMIC DNA]</scope>
</reference>
<dbReference type="GO" id="GO:0045296">
    <property type="term" value="F:cadherin binding"/>
    <property type="evidence" value="ECO:0007669"/>
    <property type="project" value="TreeGrafter"/>
</dbReference>
<dbReference type="GO" id="GO:0005737">
    <property type="term" value="C:cytoplasm"/>
    <property type="evidence" value="ECO:0007669"/>
    <property type="project" value="TreeGrafter"/>
</dbReference>
<dbReference type="InterPro" id="IPR002126">
    <property type="entry name" value="Cadherin-like_dom"/>
</dbReference>
<dbReference type="SUPFAM" id="SSF49313">
    <property type="entry name" value="Cadherin-like"/>
    <property type="match status" value="2"/>
</dbReference>
<keyword evidence="3" id="KW-0479">Metal-binding</keyword>
<evidence type="ECO:0000256" key="9">
    <source>
        <dbReference type="PROSITE-ProRule" id="PRU00043"/>
    </source>
</evidence>
<keyword evidence="8" id="KW-0325">Glycoprotein</keyword>
<evidence type="ECO:0000313" key="11">
    <source>
        <dbReference type="Ensembl" id="ENSONIP00000005663.2"/>
    </source>
</evidence>
<dbReference type="GO" id="GO:0016339">
    <property type="term" value="P:calcium-dependent cell-cell adhesion via plasma membrane cell adhesion molecules"/>
    <property type="evidence" value="ECO:0007669"/>
    <property type="project" value="TreeGrafter"/>
</dbReference>
<dbReference type="InterPro" id="IPR015919">
    <property type="entry name" value="Cadherin-like_sf"/>
</dbReference>
<dbReference type="FunFam" id="2.60.40.60:FF:000022">
    <property type="entry name" value="Cadherin 2"/>
    <property type="match status" value="1"/>
</dbReference>
<dbReference type="Pfam" id="PF00028">
    <property type="entry name" value="Cadherin"/>
    <property type="match status" value="1"/>
</dbReference>
<dbReference type="GO" id="GO:0044331">
    <property type="term" value="P:cell-cell adhesion mediated by cadherin"/>
    <property type="evidence" value="ECO:0007669"/>
    <property type="project" value="TreeGrafter"/>
</dbReference>
<dbReference type="Proteomes" id="UP000005207">
    <property type="component" value="Linkage group LG13"/>
</dbReference>
<dbReference type="GO" id="GO:0008013">
    <property type="term" value="F:beta-catenin binding"/>
    <property type="evidence" value="ECO:0007669"/>
    <property type="project" value="TreeGrafter"/>
</dbReference>
<keyword evidence="6" id="KW-0130">Cell adhesion</keyword>
<dbReference type="FunFam" id="2.60.40.60:FF:000019">
    <property type="entry name" value="Cadherin 2"/>
    <property type="match status" value="1"/>
</dbReference>
<dbReference type="GO" id="GO:0005912">
    <property type="term" value="C:adherens junction"/>
    <property type="evidence" value="ECO:0007669"/>
    <property type="project" value="TreeGrafter"/>
</dbReference>
<accession>I3J9X3</accession>
<dbReference type="GO" id="GO:0007156">
    <property type="term" value="P:homophilic cell adhesion via plasma membrane adhesion molecules"/>
    <property type="evidence" value="ECO:0007669"/>
    <property type="project" value="InterPro"/>
</dbReference>
<dbReference type="InterPro" id="IPR039808">
    <property type="entry name" value="Cadherin"/>
</dbReference>
<dbReference type="GO" id="GO:0016477">
    <property type="term" value="P:cell migration"/>
    <property type="evidence" value="ECO:0007669"/>
    <property type="project" value="TreeGrafter"/>
</dbReference>
<reference evidence="11" key="3">
    <citation type="submission" date="2025-09" db="UniProtKB">
        <authorList>
            <consortium name="Ensembl"/>
        </authorList>
    </citation>
    <scope>IDENTIFICATION</scope>
</reference>
<evidence type="ECO:0000259" key="10">
    <source>
        <dbReference type="PROSITE" id="PS50268"/>
    </source>
</evidence>
<keyword evidence="12" id="KW-1185">Reference proteome</keyword>
<dbReference type="Gene3D" id="2.60.40.60">
    <property type="entry name" value="Cadherins"/>
    <property type="match status" value="2"/>
</dbReference>
<dbReference type="Ensembl" id="ENSONIT00000005667.2">
    <property type="protein sequence ID" value="ENSONIP00000005663.2"/>
    <property type="gene ID" value="ENSONIG00000031213.1"/>
</dbReference>
<feature type="domain" description="Cadherin" evidence="10">
    <location>
        <begin position="105"/>
        <end position="205"/>
    </location>
</feature>
<reference evidence="11" key="2">
    <citation type="submission" date="2025-08" db="UniProtKB">
        <authorList>
            <consortium name="Ensembl"/>
        </authorList>
    </citation>
    <scope>IDENTIFICATION</scope>
</reference>